<proteinExistence type="predicted"/>
<keyword evidence="2" id="KW-0812">Transmembrane</keyword>
<reference evidence="3 4" key="1">
    <citation type="journal article" date="2019" name="Int. J. Syst. Evol. Microbiol.">
        <title>The Global Catalogue of Microorganisms (GCM) 10K type strain sequencing project: providing services to taxonomists for standard genome sequencing and annotation.</title>
        <authorList>
            <consortium name="The Broad Institute Genomics Platform"/>
            <consortium name="The Broad Institute Genome Sequencing Center for Infectious Disease"/>
            <person name="Wu L."/>
            <person name="Ma J."/>
        </authorList>
    </citation>
    <scope>NUCLEOTIDE SEQUENCE [LARGE SCALE GENOMIC DNA]</scope>
    <source>
        <strain evidence="3 4">JCM 15478</strain>
    </source>
</reference>
<feature type="transmembrane region" description="Helical" evidence="2">
    <location>
        <begin position="124"/>
        <end position="144"/>
    </location>
</feature>
<feature type="transmembrane region" description="Helical" evidence="2">
    <location>
        <begin position="12"/>
        <end position="31"/>
    </location>
</feature>
<sequence>MGQDRTLARGARIFGALLLAALALLSLGWIIRDFTKASEVTDVWWNWSGAPSRAENGDMWTTSFTEPTLMLMYAVAAVTAARSSAAAGILASAGVLTVLLRVPGLWNLNADWLQGISDGLKSKVLFSTIAMVVIGVILVITAIAGRRSPEAAGGYGYGLAPAYGPADEPPAAPTRGGAVAAFLLLTASAVALGGWEIYWWQDRGWDFYERTLTGERSIVALLAVPGGWQAWAVALFALVAGVAALVGAPFSRPMGLLVSAPLAGAGLFATSFAVKMKLIENFGDLSTREQFNIATGVLELVAGLAVLLALAPRGDRDAALVPGFQDRPRASYGDSPVTPPRNR</sequence>
<keyword evidence="2" id="KW-1133">Transmembrane helix</keyword>
<dbReference type="Proteomes" id="UP001500016">
    <property type="component" value="Unassembled WGS sequence"/>
</dbReference>
<dbReference type="EMBL" id="BAAAPE010000007">
    <property type="protein sequence ID" value="GAA2072634.1"/>
    <property type="molecule type" value="Genomic_DNA"/>
</dbReference>
<evidence type="ECO:0000256" key="1">
    <source>
        <dbReference type="SAM" id="MobiDB-lite"/>
    </source>
</evidence>
<comment type="caution">
    <text evidence="3">The sequence shown here is derived from an EMBL/GenBank/DDBJ whole genome shotgun (WGS) entry which is preliminary data.</text>
</comment>
<evidence type="ECO:0000256" key="2">
    <source>
        <dbReference type="SAM" id="Phobius"/>
    </source>
</evidence>
<keyword evidence="2" id="KW-0472">Membrane</keyword>
<feature type="transmembrane region" description="Helical" evidence="2">
    <location>
        <begin position="293"/>
        <end position="311"/>
    </location>
</feature>
<feature type="transmembrane region" description="Helical" evidence="2">
    <location>
        <begin position="85"/>
        <end position="104"/>
    </location>
</feature>
<gene>
    <name evidence="3" type="ORF">GCM10009801_25360</name>
</gene>
<protein>
    <submittedName>
        <fullName evidence="3">Uncharacterized protein</fullName>
    </submittedName>
</protein>
<feature type="transmembrane region" description="Helical" evidence="2">
    <location>
        <begin position="254"/>
        <end position="273"/>
    </location>
</feature>
<accession>A0ABN2VTX0</accession>
<organism evidence="3 4">
    <name type="scientific">Streptomyces albiaxialis</name>
    <dbReference type="NCBI Taxonomy" id="329523"/>
    <lineage>
        <taxon>Bacteria</taxon>
        <taxon>Bacillati</taxon>
        <taxon>Actinomycetota</taxon>
        <taxon>Actinomycetes</taxon>
        <taxon>Kitasatosporales</taxon>
        <taxon>Streptomycetaceae</taxon>
        <taxon>Streptomyces</taxon>
    </lineage>
</organism>
<feature type="region of interest" description="Disordered" evidence="1">
    <location>
        <begin position="324"/>
        <end position="343"/>
    </location>
</feature>
<evidence type="ECO:0000313" key="4">
    <source>
        <dbReference type="Proteomes" id="UP001500016"/>
    </source>
</evidence>
<name>A0ABN2VTX0_9ACTN</name>
<feature type="transmembrane region" description="Helical" evidence="2">
    <location>
        <begin position="178"/>
        <end position="198"/>
    </location>
</feature>
<feature type="transmembrane region" description="Helical" evidence="2">
    <location>
        <begin position="218"/>
        <end position="247"/>
    </location>
</feature>
<keyword evidence="4" id="KW-1185">Reference proteome</keyword>
<feature type="transmembrane region" description="Helical" evidence="2">
    <location>
        <begin position="59"/>
        <end position="78"/>
    </location>
</feature>
<evidence type="ECO:0000313" key="3">
    <source>
        <dbReference type="EMBL" id="GAA2072634.1"/>
    </source>
</evidence>